<keyword evidence="3" id="KW-1185">Reference proteome</keyword>
<evidence type="ECO:0000313" key="3">
    <source>
        <dbReference type="Proteomes" id="UP000310200"/>
    </source>
</evidence>
<evidence type="ECO:0000256" key="1">
    <source>
        <dbReference type="SAM" id="MobiDB-lite"/>
    </source>
</evidence>
<feature type="region of interest" description="Disordered" evidence="1">
    <location>
        <begin position="219"/>
        <end position="254"/>
    </location>
</feature>
<proteinExistence type="predicted"/>
<sequence>AGPAGRRRRVARFRGATSSSSERRRPGRLASLASFRSFVSADKRQATGTRGRGTRWTALTRTRGEGDYGRAVWRGAARAAAQRGRGPELPRVSGTDICGLGVGNSRGARCRRRFSHLGSPWFSVSSGGRLLLASSGTNTHARHGGETRARPPETGNARGEARHAEGRDAGGRWRDGRRHRSPGGGGDPHRARAACRATPRLGSCPPPLLTSHLATGAHKQIPNNGYASSVPSSPTLPTAATGSPTRPGRGTVALGRDGCQVAREFHGKRRRRGLRVLAVYRKYDNCHGGPSPTPQELTRAGHYRGAGRAGPIGRPAFARRGGLGGLDDVEKLIMRPVLRRNVARLFEFLRGNAHAGPPLVPPWLRAQSAIARANCALPVAGIPRVLRKRVKSRWFVKLVSHHGLGLRLHRNLINRNKEN</sequence>
<dbReference type="AlphaFoldDB" id="A0A4S2L575"/>
<accession>A0A4S2L575</accession>
<feature type="compositionally biased region" description="Basic and acidic residues" evidence="1">
    <location>
        <begin position="159"/>
        <end position="174"/>
    </location>
</feature>
<dbReference type="EMBL" id="QBLH01000150">
    <property type="protein sequence ID" value="TGZ57416.1"/>
    <property type="molecule type" value="Genomic_DNA"/>
</dbReference>
<dbReference type="Proteomes" id="UP000310200">
    <property type="component" value="Unassembled WGS sequence"/>
</dbReference>
<feature type="compositionally biased region" description="Polar residues" evidence="1">
    <location>
        <begin position="221"/>
        <end position="244"/>
    </location>
</feature>
<comment type="caution">
    <text evidence="2">The sequence shown here is derived from an EMBL/GenBank/DDBJ whole genome shotgun (WGS) entry which is preliminary data.</text>
</comment>
<feature type="compositionally biased region" description="Basic residues" evidence="1">
    <location>
        <begin position="1"/>
        <end position="12"/>
    </location>
</feature>
<gene>
    <name evidence="2" type="ORF">DBV15_05785</name>
</gene>
<feature type="region of interest" description="Disordered" evidence="1">
    <location>
        <begin position="1"/>
        <end position="27"/>
    </location>
</feature>
<name>A0A4S2L575_9HYME</name>
<reference evidence="2 3" key="1">
    <citation type="journal article" date="2019" name="Philos. Trans. R. Soc. Lond., B, Biol. Sci.">
        <title>Ant behaviour and brain gene expression of defending hosts depend on the ecological success of the intruding social parasite.</title>
        <authorList>
            <person name="Kaur R."/>
            <person name="Stoldt M."/>
            <person name="Jongepier E."/>
            <person name="Feldmeyer B."/>
            <person name="Menzel F."/>
            <person name="Bornberg-Bauer E."/>
            <person name="Foitzik S."/>
        </authorList>
    </citation>
    <scope>NUCLEOTIDE SEQUENCE [LARGE SCALE GENOMIC DNA]</scope>
    <source>
        <tissue evidence="2">Whole body</tissue>
    </source>
</reference>
<feature type="region of interest" description="Disordered" evidence="1">
    <location>
        <begin position="134"/>
        <end position="193"/>
    </location>
</feature>
<evidence type="ECO:0000313" key="2">
    <source>
        <dbReference type="EMBL" id="TGZ57416.1"/>
    </source>
</evidence>
<feature type="non-terminal residue" evidence="2">
    <location>
        <position position="1"/>
    </location>
</feature>
<organism evidence="2 3">
    <name type="scientific">Temnothorax longispinosus</name>
    <dbReference type="NCBI Taxonomy" id="300112"/>
    <lineage>
        <taxon>Eukaryota</taxon>
        <taxon>Metazoa</taxon>
        <taxon>Ecdysozoa</taxon>
        <taxon>Arthropoda</taxon>
        <taxon>Hexapoda</taxon>
        <taxon>Insecta</taxon>
        <taxon>Pterygota</taxon>
        <taxon>Neoptera</taxon>
        <taxon>Endopterygota</taxon>
        <taxon>Hymenoptera</taxon>
        <taxon>Apocrita</taxon>
        <taxon>Aculeata</taxon>
        <taxon>Formicoidea</taxon>
        <taxon>Formicidae</taxon>
        <taxon>Myrmicinae</taxon>
        <taxon>Temnothorax</taxon>
    </lineage>
</organism>
<protein>
    <submittedName>
        <fullName evidence="2">Uncharacterized protein</fullName>
    </submittedName>
</protein>